<dbReference type="Gene3D" id="2.40.170.20">
    <property type="entry name" value="TonB-dependent receptor, beta-barrel domain"/>
    <property type="match status" value="1"/>
</dbReference>
<comment type="similarity">
    <text evidence="12 13">Belongs to the TonB-dependent receptor family.</text>
</comment>
<evidence type="ECO:0000256" key="14">
    <source>
        <dbReference type="SAM" id="SignalP"/>
    </source>
</evidence>
<evidence type="ECO:0000313" key="17">
    <source>
        <dbReference type="EMBL" id="MDR6433346.1"/>
    </source>
</evidence>
<keyword evidence="6 12" id="KW-0812">Transmembrane</keyword>
<comment type="subcellular location">
    <subcellularLocation>
        <location evidence="1 12">Cell outer membrane</location>
        <topology evidence="1 12">Multi-pass membrane protein</topology>
    </subcellularLocation>
</comment>
<reference evidence="17 18" key="1">
    <citation type="submission" date="2023-07" db="EMBL/GenBank/DDBJ databases">
        <title>Sorghum-associated microbial communities from plants grown in Nebraska, USA.</title>
        <authorList>
            <person name="Schachtman D."/>
        </authorList>
    </citation>
    <scope>NUCLEOTIDE SEQUENCE [LARGE SCALE GENOMIC DNA]</scope>
    <source>
        <strain evidence="17 18">DS1730</strain>
    </source>
</reference>
<protein>
    <recommendedName>
        <fullName evidence="2">Heme transporter BhuA</fullName>
    </recommendedName>
</protein>
<dbReference type="EMBL" id="JAVDQT010000005">
    <property type="protein sequence ID" value="MDR6433346.1"/>
    <property type="molecule type" value="Genomic_DNA"/>
</dbReference>
<keyword evidence="10 12" id="KW-0472">Membrane</keyword>
<name>A0ABU1MBC7_9HYPH</name>
<dbReference type="PROSITE" id="PS52016">
    <property type="entry name" value="TONB_DEPENDENT_REC_3"/>
    <property type="match status" value="1"/>
</dbReference>
<dbReference type="PANTHER" id="PTHR32552:SF81">
    <property type="entry name" value="TONB-DEPENDENT OUTER MEMBRANE RECEPTOR"/>
    <property type="match status" value="1"/>
</dbReference>
<dbReference type="CDD" id="cd01347">
    <property type="entry name" value="ligand_gated_channel"/>
    <property type="match status" value="1"/>
</dbReference>
<evidence type="ECO:0000256" key="1">
    <source>
        <dbReference type="ARBA" id="ARBA00004571"/>
    </source>
</evidence>
<proteinExistence type="inferred from homology"/>
<accession>A0ABU1MBC7</accession>
<evidence type="ECO:0000259" key="15">
    <source>
        <dbReference type="Pfam" id="PF00593"/>
    </source>
</evidence>
<keyword evidence="9 13" id="KW-0798">TonB box</keyword>
<evidence type="ECO:0000256" key="7">
    <source>
        <dbReference type="ARBA" id="ARBA00023004"/>
    </source>
</evidence>
<keyword evidence="5" id="KW-0410">Iron transport</keyword>
<dbReference type="SUPFAM" id="SSF56935">
    <property type="entry name" value="Porins"/>
    <property type="match status" value="1"/>
</dbReference>
<evidence type="ECO:0000259" key="16">
    <source>
        <dbReference type="Pfam" id="PF07715"/>
    </source>
</evidence>
<evidence type="ECO:0000313" key="18">
    <source>
        <dbReference type="Proteomes" id="UP001184614"/>
    </source>
</evidence>
<gene>
    <name evidence="17" type="ORF">J2782_003092</name>
</gene>
<keyword evidence="3 12" id="KW-0813">Transport</keyword>
<dbReference type="Proteomes" id="UP001184614">
    <property type="component" value="Unassembled WGS sequence"/>
</dbReference>
<evidence type="ECO:0000256" key="10">
    <source>
        <dbReference type="ARBA" id="ARBA00023136"/>
    </source>
</evidence>
<dbReference type="InterPro" id="IPR012910">
    <property type="entry name" value="Plug_dom"/>
</dbReference>
<keyword evidence="7" id="KW-0408">Iron</keyword>
<keyword evidence="14" id="KW-0732">Signal</keyword>
<feature type="signal peptide" evidence="14">
    <location>
        <begin position="1"/>
        <end position="30"/>
    </location>
</feature>
<keyword evidence="18" id="KW-1185">Reference proteome</keyword>
<keyword evidence="11 12" id="KW-0998">Cell outer membrane</keyword>
<keyword evidence="8" id="KW-0406">Ion transport</keyword>
<organism evidence="17 18">
    <name type="scientific">Brucella pseudogrignonensis</name>
    <dbReference type="NCBI Taxonomy" id="419475"/>
    <lineage>
        <taxon>Bacteria</taxon>
        <taxon>Pseudomonadati</taxon>
        <taxon>Pseudomonadota</taxon>
        <taxon>Alphaproteobacteria</taxon>
        <taxon>Hyphomicrobiales</taxon>
        <taxon>Brucellaceae</taxon>
        <taxon>Brucella/Ochrobactrum group</taxon>
        <taxon>Brucella</taxon>
    </lineage>
</organism>
<dbReference type="Pfam" id="PF07715">
    <property type="entry name" value="Plug"/>
    <property type="match status" value="1"/>
</dbReference>
<dbReference type="InterPro" id="IPR000531">
    <property type="entry name" value="Beta-barrel_TonB"/>
</dbReference>
<evidence type="ECO:0000256" key="11">
    <source>
        <dbReference type="ARBA" id="ARBA00023237"/>
    </source>
</evidence>
<comment type="caution">
    <text evidence="17">The sequence shown here is derived from an EMBL/GenBank/DDBJ whole genome shotgun (WGS) entry which is preliminary data.</text>
</comment>
<dbReference type="InterPro" id="IPR039426">
    <property type="entry name" value="TonB-dep_rcpt-like"/>
</dbReference>
<keyword evidence="17" id="KW-0675">Receptor</keyword>
<dbReference type="RefSeq" id="WP_310014072.1">
    <property type="nucleotide sequence ID" value="NZ_JAVDQT010000005.1"/>
</dbReference>
<sequence>MHSKATCRPLLASTALSILFTSGIAFQAHAQESASTLVLDTITISSRKQDEKDLTLPIATTILAPDQIGASTLDPLSEIARQTPGTVFVDYGRFGENYLTMRGTAVLGSAQNPLDNTVGFSTNEIPTSLSGINAPMLDVDHVEILKGPQGTTFGRNALGGSINIVTKPADGKREVRVDTEIGTDGFGFVQGTVGGWILPDKVAGRGVIRLEKFDGDIPNTVLGGDDGASRIGAARGTLRFTPDSTLTIDISGDYSRNRNSNPSNILLETGDFPLSGQDIRPFNQQSIGGGSVKISKEFDAFSLTSTTSLQDIRVRSNNDFTDSLLYSAYLNATGMSAYLPYYNYFNDTSADKLRFRDHERIFNQEIRLNSLDREPLKWVVGANYFRSTYSLNRDMNSTLYPTLNGFIDNDITSQTVALFGDTSVPLGERWEVSGGLRLAYEDQHLDGNYTSNGFPGTVPSLSQSEKYSDTYLTGRAALSYKWTDEIISYASIAHGYSSGGFEKATTYAPYGVVQSPFDPATSWTYELGSKAQVTNWLRINGALFYNDVSNGLLTSFDNATLTAHLTNQDYHSYGFEASATATLLGGLDLTGGFSVIQSKLVNVTPESVAAGAAEGNKVPQVPSFSANIGLDYTFSAEQIGVPGEFKASVNYQYVGVRYSDVANTGKLDPYNLVNAKIGWQKDNVNLYVFANNVFDERPVYYAVPITTGVSAAYVGRGRVLGLGLSTQW</sequence>
<feature type="domain" description="TonB-dependent receptor plug" evidence="16">
    <location>
        <begin position="55"/>
        <end position="160"/>
    </location>
</feature>
<evidence type="ECO:0000256" key="8">
    <source>
        <dbReference type="ARBA" id="ARBA00023065"/>
    </source>
</evidence>
<dbReference type="Pfam" id="PF00593">
    <property type="entry name" value="TonB_dep_Rec_b-barrel"/>
    <property type="match status" value="1"/>
</dbReference>
<evidence type="ECO:0000256" key="12">
    <source>
        <dbReference type="PROSITE-ProRule" id="PRU01360"/>
    </source>
</evidence>
<feature type="chain" id="PRO_5045488659" description="Heme transporter BhuA" evidence="14">
    <location>
        <begin position="31"/>
        <end position="728"/>
    </location>
</feature>
<feature type="domain" description="TonB-dependent receptor-like beta-barrel" evidence="15">
    <location>
        <begin position="243"/>
        <end position="693"/>
    </location>
</feature>
<evidence type="ECO:0000256" key="6">
    <source>
        <dbReference type="ARBA" id="ARBA00022692"/>
    </source>
</evidence>
<dbReference type="PANTHER" id="PTHR32552">
    <property type="entry name" value="FERRICHROME IRON RECEPTOR-RELATED"/>
    <property type="match status" value="1"/>
</dbReference>
<evidence type="ECO:0000256" key="9">
    <source>
        <dbReference type="ARBA" id="ARBA00023077"/>
    </source>
</evidence>
<evidence type="ECO:0000256" key="4">
    <source>
        <dbReference type="ARBA" id="ARBA00022452"/>
    </source>
</evidence>
<evidence type="ECO:0000256" key="3">
    <source>
        <dbReference type="ARBA" id="ARBA00022448"/>
    </source>
</evidence>
<evidence type="ECO:0000256" key="5">
    <source>
        <dbReference type="ARBA" id="ARBA00022496"/>
    </source>
</evidence>
<dbReference type="InterPro" id="IPR036942">
    <property type="entry name" value="Beta-barrel_TonB_sf"/>
</dbReference>
<evidence type="ECO:0000256" key="2">
    <source>
        <dbReference type="ARBA" id="ARBA00021261"/>
    </source>
</evidence>
<keyword evidence="4 12" id="KW-1134">Transmembrane beta strand</keyword>
<evidence type="ECO:0000256" key="13">
    <source>
        <dbReference type="RuleBase" id="RU003357"/>
    </source>
</evidence>